<dbReference type="OrthoDB" id="6058at2"/>
<dbReference type="Gene3D" id="2.60.120.10">
    <property type="entry name" value="Jelly Rolls"/>
    <property type="match status" value="2"/>
</dbReference>
<dbReference type="InterPro" id="IPR011051">
    <property type="entry name" value="RmlC_Cupin_sf"/>
</dbReference>
<dbReference type="InterPro" id="IPR014710">
    <property type="entry name" value="RmlC-like_jellyroll"/>
</dbReference>
<accession>A0A1N6D396</accession>
<keyword evidence="2" id="KW-1185">Reference proteome</keyword>
<reference evidence="2" key="1">
    <citation type="submission" date="2016-11" db="EMBL/GenBank/DDBJ databases">
        <authorList>
            <person name="Varghese N."/>
            <person name="Submissions S."/>
        </authorList>
    </citation>
    <scope>NUCLEOTIDE SEQUENCE [LARGE SCALE GENOMIC DNA]</scope>
    <source>
        <strain evidence="2">DSM 22363</strain>
    </source>
</reference>
<protein>
    <submittedName>
        <fullName evidence="1">AraC-like ligand binding domain-containing protein</fullName>
    </submittedName>
</protein>
<dbReference type="SUPFAM" id="SSF51182">
    <property type="entry name" value="RmlC-like cupins"/>
    <property type="match status" value="1"/>
</dbReference>
<name>A0A1N6D396_9SPHN</name>
<evidence type="ECO:0000313" key="1">
    <source>
        <dbReference type="EMBL" id="SIN65302.1"/>
    </source>
</evidence>
<dbReference type="STRING" id="1123272.SAMN02745824_1494"/>
<organism evidence="1 2">
    <name type="scientific">Parasphingorhabdus marina DSM 22363</name>
    <dbReference type="NCBI Taxonomy" id="1123272"/>
    <lineage>
        <taxon>Bacteria</taxon>
        <taxon>Pseudomonadati</taxon>
        <taxon>Pseudomonadota</taxon>
        <taxon>Alphaproteobacteria</taxon>
        <taxon>Sphingomonadales</taxon>
        <taxon>Sphingomonadaceae</taxon>
        <taxon>Parasphingorhabdus</taxon>
    </lineage>
</organism>
<sequence length="309" mass="34028">MTNWTTQRMEAERVVRYADLIPCLNAFIDTRNPGSEAKENFTIIGPGVSENPDQHVHIAEPHGFNIGGARQPPGCINSQHSHDTAEVFVVHSGNWRFTLGEEGRDAHVDCAPGDVISLPTGMFRGFTCLPRHEGDTDPAYLFAVLGGDDPGRVLWAPYVFDMAEKFGLVLMEDGSLVDTVKGQAVPEGARPMPRTTAEQIAALHVPTSEEAKALVYRHAEGPGDIIANGGTFKREHGFGLRRHDLERNTDRDCEAQDHAHVWFVHQGKARMEWDQGGLSLDAGDVITVPPGLSCRFVADQNTTLFQVWR</sequence>
<dbReference type="EMBL" id="FSQW01000001">
    <property type="protein sequence ID" value="SIN65302.1"/>
    <property type="molecule type" value="Genomic_DNA"/>
</dbReference>
<proteinExistence type="predicted"/>
<dbReference type="AlphaFoldDB" id="A0A1N6D396"/>
<dbReference type="RefSeq" id="WP_143182757.1">
    <property type="nucleotide sequence ID" value="NZ_FSQW01000001.1"/>
</dbReference>
<gene>
    <name evidence="1" type="ORF">SAMN02745824_1494</name>
</gene>
<evidence type="ECO:0000313" key="2">
    <source>
        <dbReference type="Proteomes" id="UP000185192"/>
    </source>
</evidence>
<dbReference type="Proteomes" id="UP000185192">
    <property type="component" value="Unassembled WGS sequence"/>
</dbReference>